<dbReference type="Pfam" id="PF03795">
    <property type="entry name" value="YCII"/>
    <property type="match status" value="1"/>
</dbReference>
<dbReference type="RefSeq" id="WP_016443628.1">
    <property type="nucleotide sequence ID" value="NZ_KE150266.1"/>
</dbReference>
<dbReference type="PANTHER" id="PTHR33606:SF3">
    <property type="entry name" value="PROTEIN YCII"/>
    <property type="match status" value="1"/>
</dbReference>
<comment type="caution">
    <text evidence="3">The sequence shown here is derived from an EMBL/GenBank/DDBJ whole genome shotgun (WGS) entry which is preliminary data.</text>
</comment>
<proteinExistence type="inferred from homology"/>
<accession>A0A9W5VW31</accession>
<feature type="domain" description="YCII-related" evidence="2">
    <location>
        <begin position="4"/>
        <end position="88"/>
    </location>
</feature>
<name>A0A9W5VW31_9ACTO</name>
<protein>
    <recommendedName>
        <fullName evidence="2">YCII-related domain-containing protein</fullName>
    </recommendedName>
</protein>
<evidence type="ECO:0000313" key="3">
    <source>
        <dbReference type="EMBL" id="EPD30516.1"/>
    </source>
</evidence>
<dbReference type="SUPFAM" id="SSF54909">
    <property type="entry name" value="Dimeric alpha+beta barrel"/>
    <property type="match status" value="1"/>
</dbReference>
<sequence length="109" mass="12627">MHTYAVIYEYEPQLLALIDNWRPAHREYLRKLHKQGKLFTSGHLREASHAGALLIMRTETAQEARDLLEQDPFFAHGLVTNIIIREWKPTIGDLAERFSNVSDFPISNP</sequence>
<comment type="similarity">
    <text evidence="1">Belongs to the YciI family.</text>
</comment>
<dbReference type="Gene3D" id="3.30.70.1060">
    <property type="entry name" value="Dimeric alpha+beta barrel"/>
    <property type="match status" value="1"/>
</dbReference>
<keyword evidence="4" id="KW-1185">Reference proteome</keyword>
<organism evidence="3 4">
    <name type="scientific">Gleimia europaea ACS-120-V-Col10b</name>
    <dbReference type="NCBI Taxonomy" id="883069"/>
    <lineage>
        <taxon>Bacteria</taxon>
        <taxon>Bacillati</taxon>
        <taxon>Actinomycetota</taxon>
        <taxon>Actinomycetes</taxon>
        <taxon>Actinomycetales</taxon>
        <taxon>Actinomycetaceae</taxon>
        <taxon>Gleimia</taxon>
    </lineage>
</organism>
<evidence type="ECO:0000256" key="1">
    <source>
        <dbReference type="ARBA" id="ARBA00007689"/>
    </source>
</evidence>
<evidence type="ECO:0000313" key="4">
    <source>
        <dbReference type="Proteomes" id="UP000014387"/>
    </source>
</evidence>
<dbReference type="Proteomes" id="UP000014387">
    <property type="component" value="Unassembled WGS sequence"/>
</dbReference>
<dbReference type="EMBL" id="AGWN01000001">
    <property type="protein sequence ID" value="EPD30516.1"/>
    <property type="molecule type" value="Genomic_DNA"/>
</dbReference>
<evidence type="ECO:0000259" key="2">
    <source>
        <dbReference type="Pfam" id="PF03795"/>
    </source>
</evidence>
<dbReference type="InterPro" id="IPR005545">
    <property type="entry name" value="YCII"/>
</dbReference>
<dbReference type="AlphaFoldDB" id="A0A9W5VW31"/>
<dbReference type="InterPro" id="IPR051807">
    <property type="entry name" value="Sec-metab_biosynth-assoc"/>
</dbReference>
<dbReference type="InterPro" id="IPR011008">
    <property type="entry name" value="Dimeric_a/b-barrel"/>
</dbReference>
<dbReference type="PANTHER" id="PTHR33606">
    <property type="entry name" value="PROTEIN YCII"/>
    <property type="match status" value="1"/>
</dbReference>
<reference evidence="3 4" key="1">
    <citation type="submission" date="2013-05" db="EMBL/GenBank/DDBJ databases">
        <title>The Genome Sequence of Actinomyces europaeus ACS-120-V-COL10B.</title>
        <authorList>
            <consortium name="The Broad Institute Genomics Platform"/>
            <person name="Earl A."/>
            <person name="Ward D."/>
            <person name="Feldgarden M."/>
            <person name="Gevers D."/>
            <person name="Saerens B."/>
            <person name="Vaneechoutte M."/>
            <person name="Walker B."/>
            <person name="Young S."/>
            <person name="Zeng Q."/>
            <person name="Gargeya S."/>
            <person name="Fitzgerald M."/>
            <person name="Haas B."/>
            <person name="Abouelleil A."/>
            <person name="Allen A.W."/>
            <person name="Alvarado L."/>
            <person name="Arachchi H.M."/>
            <person name="Berlin A.M."/>
            <person name="Chapman S.B."/>
            <person name="Gainer-Dewar J."/>
            <person name="Goldberg J."/>
            <person name="Griggs A."/>
            <person name="Gujja S."/>
            <person name="Hansen M."/>
            <person name="Howarth C."/>
            <person name="Imamovic A."/>
            <person name="Ireland A."/>
            <person name="Larimer J."/>
            <person name="McCowan C."/>
            <person name="Murphy C."/>
            <person name="Pearson M."/>
            <person name="Poon T.W."/>
            <person name="Priest M."/>
            <person name="Roberts A."/>
            <person name="Saif S."/>
            <person name="Shea T."/>
            <person name="Sisk P."/>
            <person name="Sykes S."/>
            <person name="Wortman J."/>
            <person name="Nusbaum C."/>
            <person name="Birren B."/>
        </authorList>
    </citation>
    <scope>NUCLEOTIDE SEQUENCE [LARGE SCALE GENOMIC DNA]</scope>
    <source>
        <strain evidence="3 4">ACS-120-V-Col10b</strain>
    </source>
</reference>
<gene>
    <name evidence="3" type="ORF">HMPREF9238_00260</name>
</gene>
<dbReference type="OrthoDB" id="460439at2"/>